<organism evidence="1 2">
    <name type="scientific">Hypoxylon rubiginosum</name>
    <dbReference type="NCBI Taxonomy" id="110542"/>
    <lineage>
        <taxon>Eukaryota</taxon>
        <taxon>Fungi</taxon>
        <taxon>Dikarya</taxon>
        <taxon>Ascomycota</taxon>
        <taxon>Pezizomycotina</taxon>
        <taxon>Sordariomycetes</taxon>
        <taxon>Xylariomycetidae</taxon>
        <taxon>Xylariales</taxon>
        <taxon>Hypoxylaceae</taxon>
        <taxon>Hypoxylon</taxon>
    </lineage>
</organism>
<comment type="caution">
    <text evidence="1">The sequence shown here is derived from an EMBL/GenBank/DDBJ whole genome shotgun (WGS) entry which is preliminary data.</text>
</comment>
<evidence type="ECO:0000313" key="1">
    <source>
        <dbReference type="EMBL" id="KAI6090582.1"/>
    </source>
</evidence>
<dbReference type="EMBL" id="MU394290">
    <property type="protein sequence ID" value="KAI6090582.1"/>
    <property type="molecule type" value="Genomic_DNA"/>
</dbReference>
<protein>
    <submittedName>
        <fullName evidence="1">Uncharacterized protein</fullName>
    </submittedName>
</protein>
<reference evidence="1 2" key="1">
    <citation type="journal article" date="2022" name="New Phytol.">
        <title>Ecological generalism drives hyperdiversity of secondary metabolite gene clusters in xylarialean endophytes.</title>
        <authorList>
            <person name="Franco M.E.E."/>
            <person name="Wisecaver J.H."/>
            <person name="Arnold A.E."/>
            <person name="Ju Y.M."/>
            <person name="Slot J.C."/>
            <person name="Ahrendt S."/>
            <person name="Moore L.P."/>
            <person name="Eastman K.E."/>
            <person name="Scott K."/>
            <person name="Konkel Z."/>
            <person name="Mondo S.J."/>
            <person name="Kuo A."/>
            <person name="Hayes R.D."/>
            <person name="Haridas S."/>
            <person name="Andreopoulos B."/>
            <person name="Riley R."/>
            <person name="LaButti K."/>
            <person name="Pangilinan J."/>
            <person name="Lipzen A."/>
            <person name="Amirebrahimi M."/>
            <person name="Yan J."/>
            <person name="Adam C."/>
            <person name="Keymanesh K."/>
            <person name="Ng V."/>
            <person name="Louie K."/>
            <person name="Northen T."/>
            <person name="Drula E."/>
            <person name="Henrissat B."/>
            <person name="Hsieh H.M."/>
            <person name="Youens-Clark K."/>
            <person name="Lutzoni F."/>
            <person name="Miadlikowska J."/>
            <person name="Eastwood D.C."/>
            <person name="Hamelin R.C."/>
            <person name="Grigoriev I.V."/>
            <person name="U'Ren J.M."/>
        </authorList>
    </citation>
    <scope>NUCLEOTIDE SEQUENCE [LARGE SCALE GENOMIC DNA]</scope>
    <source>
        <strain evidence="1 2">ER1909</strain>
    </source>
</reference>
<dbReference type="Proteomes" id="UP001497680">
    <property type="component" value="Unassembled WGS sequence"/>
</dbReference>
<sequence length="217" mass="24396">MEAPAADGDGAIQPPGDHPISLSDWEAYKNAVRNRIDGMETHFNDELDQLYNELREAVLERHLKLDAAEKALAERIAKERRRNDGQDNQSNSSLTSPNAEKGTIIGRILLARSRNQFNFHTEYSDDDTDSFDYPDSVPYSSDDDSEEEWSKRVPCPTRIKTEVDHICSAANSTAARLDHNRPTAVSNADRVELILLAILALVFIAFCLMISRFYIAV</sequence>
<proteinExistence type="predicted"/>
<accession>A0ACC0DDC8</accession>
<evidence type="ECO:0000313" key="2">
    <source>
        <dbReference type="Proteomes" id="UP001497680"/>
    </source>
</evidence>
<gene>
    <name evidence="1" type="ORF">F4821DRAFT_228572</name>
</gene>
<name>A0ACC0DDC8_9PEZI</name>
<keyword evidence="2" id="KW-1185">Reference proteome</keyword>